<organism evidence="2 3">
    <name type="scientific">Steinernema carpocapsae</name>
    <name type="common">Entomopathogenic nematode</name>
    <dbReference type="NCBI Taxonomy" id="34508"/>
    <lineage>
        <taxon>Eukaryota</taxon>
        <taxon>Metazoa</taxon>
        <taxon>Ecdysozoa</taxon>
        <taxon>Nematoda</taxon>
        <taxon>Chromadorea</taxon>
        <taxon>Rhabditida</taxon>
        <taxon>Tylenchina</taxon>
        <taxon>Panagrolaimomorpha</taxon>
        <taxon>Strongyloidoidea</taxon>
        <taxon>Steinernematidae</taxon>
        <taxon>Steinernema</taxon>
    </lineage>
</organism>
<dbReference type="AlphaFoldDB" id="A0A4U5LQK6"/>
<evidence type="ECO:0000256" key="1">
    <source>
        <dbReference type="SAM" id="MobiDB-lite"/>
    </source>
</evidence>
<evidence type="ECO:0000313" key="3">
    <source>
        <dbReference type="Proteomes" id="UP000298663"/>
    </source>
</evidence>
<dbReference type="Proteomes" id="UP000298663">
    <property type="component" value="Unassembled WGS sequence"/>
</dbReference>
<reference evidence="2 3" key="1">
    <citation type="journal article" date="2015" name="Genome Biol.">
        <title>Comparative genomics of Steinernema reveals deeply conserved gene regulatory networks.</title>
        <authorList>
            <person name="Dillman A.R."/>
            <person name="Macchietto M."/>
            <person name="Porter C.F."/>
            <person name="Rogers A."/>
            <person name="Williams B."/>
            <person name="Antoshechkin I."/>
            <person name="Lee M.M."/>
            <person name="Goodwin Z."/>
            <person name="Lu X."/>
            <person name="Lewis E.E."/>
            <person name="Goodrich-Blair H."/>
            <person name="Stock S.P."/>
            <person name="Adams B.J."/>
            <person name="Sternberg P.W."/>
            <person name="Mortazavi A."/>
        </authorList>
    </citation>
    <scope>NUCLEOTIDE SEQUENCE [LARGE SCALE GENOMIC DNA]</scope>
    <source>
        <strain evidence="2 3">ALL</strain>
    </source>
</reference>
<evidence type="ECO:0000313" key="2">
    <source>
        <dbReference type="EMBL" id="TKR58229.1"/>
    </source>
</evidence>
<accession>A0A4U5LQK6</accession>
<comment type="caution">
    <text evidence="2">The sequence shown here is derived from an EMBL/GenBank/DDBJ whole genome shotgun (WGS) entry which is preliminary data.</text>
</comment>
<proteinExistence type="predicted"/>
<sequence length="95" mass="10806">MHRFLTPGAFGMTAFIPMCPQNYQHSSSPPQGQMNRQRRNFNGQQQQHNGRNRPYRPHALEESDRDKAECATVDSEKTVQAENEDAGDSGTKEEQ</sequence>
<feature type="region of interest" description="Disordered" evidence="1">
    <location>
        <begin position="19"/>
        <end position="95"/>
    </location>
</feature>
<protein>
    <submittedName>
        <fullName evidence="2">Uncharacterized protein</fullName>
    </submittedName>
</protein>
<gene>
    <name evidence="2" type="ORF">L596_029703</name>
</gene>
<feature type="compositionally biased region" description="Basic and acidic residues" evidence="1">
    <location>
        <begin position="58"/>
        <end position="79"/>
    </location>
</feature>
<reference evidence="2 3" key="2">
    <citation type="journal article" date="2019" name="G3 (Bethesda)">
        <title>Hybrid Assembly of the Genome of the Entomopathogenic Nematode Steinernema carpocapsae Identifies the X-Chromosome.</title>
        <authorList>
            <person name="Serra L."/>
            <person name="Macchietto M."/>
            <person name="Macias-Munoz A."/>
            <person name="McGill C.J."/>
            <person name="Rodriguez I.M."/>
            <person name="Rodriguez B."/>
            <person name="Murad R."/>
            <person name="Mortazavi A."/>
        </authorList>
    </citation>
    <scope>NUCLEOTIDE SEQUENCE [LARGE SCALE GENOMIC DNA]</scope>
    <source>
        <strain evidence="2 3">ALL</strain>
    </source>
</reference>
<feature type="compositionally biased region" description="Polar residues" evidence="1">
    <location>
        <begin position="21"/>
        <end position="30"/>
    </location>
</feature>
<keyword evidence="3" id="KW-1185">Reference proteome</keyword>
<name>A0A4U5LQK6_STECR</name>
<feature type="compositionally biased region" description="Low complexity" evidence="1">
    <location>
        <begin position="31"/>
        <end position="49"/>
    </location>
</feature>
<dbReference type="EMBL" id="AZBU02000013">
    <property type="protein sequence ID" value="TKR58229.1"/>
    <property type="molecule type" value="Genomic_DNA"/>
</dbReference>